<dbReference type="AlphaFoldDB" id="A0A812ISI1"/>
<dbReference type="InterPro" id="IPR050979">
    <property type="entry name" value="LD-transpeptidase"/>
</dbReference>
<evidence type="ECO:0000256" key="1">
    <source>
        <dbReference type="ARBA" id="ARBA00004752"/>
    </source>
</evidence>
<evidence type="ECO:0000256" key="2">
    <source>
        <dbReference type="ARBA" id="ARBA00005992"/>
    </source>
</evidence>
<keyword evidence="6" id="KW-0133">Cell shape</keyword>
<evidence type="ECO:0000313" key="12">
    <source>
        <dbReference type="Proteomes" id="UP000601435"/>
    </source>
</evidence>
<sequence length="302" mass="32516">MQNFSSVFRSIILAAVVCGLTFTPRVHAAAYTLPEDNNSLLGAVKQVQLVYEDTFAIIARRTGVGFSGLQRANPGIDEWLPGAGVSLALPTSMLLPATPRQGVVINLAELRMYFFPESGQQVFVYPIGIGSEGRETPVMQTSVVGKIENPTWYPPQSVRDRHAAEGDILPRVVPPGPDNPLGPFAIQLARSGYFIHGTNAPIGVGQRVSSGCIRMYNNHVASLVATLPNRTSVRVIDQPYKAGWQGDDLYLEAHPPLEGALNHSQAVAAVISATKARDADVDWGRVVEVARTGSGLPVRITR</sequence>
<evidence type="ECO:0000259" key="10">
    <source>
        <dbReference type="PROSITE" id="PS52029"/>
    </source>
</evidence>
<keyword evidence="5" id="KW-0378">Hydrolase</keyword>
<evidence type="ECO:0000256" key="3">
    <source>
        <dbReference type="ARBA" id="ARBA00022676"/>
    </source>
</evidence>
<dbReference type="GO" id="GO:0071555">
    <property type="term" value="P:cell wall organization"/>
    <property type="evidence" value="ECO:0007669"/>
    <property type="project" value="UniProtKB-KW"/>
</dbReference>
<evidence type="ECO:0000256" key="6">
    <source>
        <dbReference type="ARBA" id="ARBA00022960"/>
    </source>
</evidence>
<dbReference type="InterPro" id="IPR018392">
    <property type="entry name" value="LysM"/>
</dbReference>
<keyword evidence="8" id="KW-0961">Cell wall biogenesis/degradation</keyword>
<reference evidence="11" key="1">
    <citation type="submission" date="2021-02" db="EMBL/GenBank/DDBJ databases">
        <authorList>
            <person name="Dougan E. K."/>
            <person name="Rhodes N."/>
            <person name="Thang M."/>
            <person name="Chan C."/>
        </authorList>
    </citation>
    <scope>NUCLEOTIDE SEQUENCE</scope>
</reference>
<dbReference type="CDD" id="cd16913">
    <property type="entry name" value="YkuD_like"/>
    <property type="match status" value="1"/>
</dbReference>
<feature type="signal peptide" evidence="9">
    <location>
        <begin position="1"/>
        <end position="28"/>
    </location>
</feature>
<keyword evidence="7" id="KW-0573">Peptidoglycan synthesis</keyword>
<dbReference type="GO" id="GO:0008360">
    <property type="term" value="P:regulation of cell shape"/>
    <property type="evidence" value="ECO:0007669"/>
    <property type="project" value="UniProtKB-KW"/>
</dbReference>
<dbReference type="Proteomes" id="UP000601435">
    <property type="component" value="Unassembled WGS sequence"/>
</dbReference>
<gene>
    <name evidence="11" type="primary">erfK</name>
    <name evidence="11" type="ORF">SNEC2469_LOCUS43</name>
</gene>
<evidence type="ECO:0000313" key="11">
    <source>
        <dbReference type="EMBL" id="CAE7148849.1"/>
    </source>
</evidence>
<dbReference type="GO" id="GO:0016757">
    <property type="term" value="F:glycosyltransferase activity"/>
    <property type="evidence" value="ECO:0007669"/>
    <property type="project" value="UniProtKB-KW"/>
</dbReference>
<dbReference type="SUPFAM" id="SSF141523">
    <property type="entry name" value="L,D-transpeptidase catalytic domain-like"/>
    <property type="match status" value="1"/>
</dbReference>
<evidence type="ECO:0000256" key="9">
    <source>
        <dbReference type="SAM" id="SignalP"/>
    </source>
</evidence>
<dbReference type="Pfam" id="PF03734">
    <property type="entry name" value="YkuD"/>
    <property type="match status" value="1"/>
</dbReference>
<proteinExistence type="inferred from homology"/>
<dbReference type="GO" id="GO:0005576">
    <property type="term" value="C:extracellular region"/>
    <property type="evidence" value="ECO:0007669"/>
    <property type="project" value="TreeGrafter"/>
</dbReference>
<dbReference type="PANTHER" id="PTHR30582:SF24">
    <property type="entry name" value="L,D-TRANSPEPTIDASE ERFK_SRFK-RELATED"/>
    <property type="match status" value="1"/>
</dbReference>
<keyword evidence="12" id="KW-1185">Reference proteome</keyword>
<comment type="caution">
    <text evidence="11">The sequence shown here is derived from an EMBL/GenBank/DDBJ whole genome shotgun (WGS) entry which is preliminary data.</text>
</comment>
<dbReference type="EMBL" id="CAJNJA010000001">
    <property type="protein sequence ID" value="CAE7148849.1"/>
    <property type="molecule type" value="Genomic_DNA"/>
</dbReference>
<dbReference type="InterPro" id="IPR038063">
    <property type="entry name" value="Transpep_catalytic_dom"/>
</dbReference>
<evidence type="ECO:0000256" key="8">
    <source>
        <dbReference type="ARBA" id="ARBA00023316"/>
    </source>
</evidence>
<name>A0A812ISI1_9DINO</name>
<keyword evidence="3" id="KW-0328">Glycosyltransferase</keyword>
<protein>
    <submittedName>
        <fullName evidence="11">ErfK protein</fullName>
    </submittedName>
</protein>
<dbReference type="OrthoDB" id="10265875at2759"/>
<keyword evidence="9" id="KW-0732">Signal</keyword>
<dbReference type="PANTHER" id="PTHR30582">
    <property type="entry name" value="L,D-TRANSPEPTIDASE"/>
    <property type="match status" value="1"/>
</dbReference>
<evidence type="ECO:0000256" key="4">
    <source>
        <dbReference type="ARBA" id="ARBA00022679"/>
    </source>
</evidence>
<dbReference type="Gene3D" id="2.40.440.10">
    <property type="entry name" value="L,D-transpeptidase catalytic domain-like"/>
    <property type="match status" value="1"/>
</dbReference>
<dbReference type="GO" id="GO:0071972">
    <property type="term" value="F:peptidoglycan L,D-transpeptidase activity"/>
    <property type="evidence" value="ECO:0007669"/>
    <property type="project" value="TreeGrafter"/>
</dbReference>
<dbReference type="InterPro" id="IPR005490">
    <property type="entry name" value="LD_TPept_cat_dom"/>
</dbReference>
<dbReference type="UniPathway" id="UPA00219"/>
<evidence type="ECO:0000256" key="5">
    <source>
        <dbReference type="ARBA" id="ARBA00022801"/>
    </source>
</evidence>
<dbReference type="CDD" id="cd00118">
    <property type="entry name" value="LysM"/>
    <property type="match status" value="1"/>
</dbReference>
<evidence type="ECO:0000256" key="7">
    <source>
        <dbReference type="ARBA" id="ARBA00022984"/>
    </source>
</evidence>
<keyword evidence="4" id="KW-0808">Transferase</keyword>
<comment type="pathway">
    <text evidence="1">Cell wall biogenesis; peptidoglycan biosynthesis.</text>
</comment>
<accession>A0A812ISI1</accession>
<comment type="similarity">
    <text evidence="2">Belongs to the YkuD family.</text>
</comment>
<organism evidence="11 12">
    <name type="scientific">Symbiodinium necroappetens</name>
    <dbReference type="NCBI Taxonomy" id="1628268"/>
    <lineage>
        <taxon>Eukaryota</taxon>
        <taxon>Sar</taxon>
        <taxon>Alveolata</taxon>
        <taxon>Dinophyceae</taxon>
        <taxon>Suessiales</taxon>
        <taxon>Symbiodiniaceae</taxon>
        <taxon>Symbiodinium</taxon>
    </lineage>
</organism>
<dbReference type="PROSITE" id="PS52029">
    <property type="entry name" value="LD_TPASE"/>
    <property type="match status" value="1"/>
</dbReference>
<feature type="domain" description="L,D-TPase catalytic" evidence="10">
    <location>
        <begin position="101"/>
        <end position="236"/>
    </location>
</feature>
<feature type="chain" id="PRO_5032776899" evidence="9">
    <location>
        <begin position="29"/>
        <end position="302"/>
    </location>
</feature>